<dbReference type="InterPro" id="IPR000674">
    <property type="entry name" value="Ald_Oxase/Xan_DH_a/b"/>
</dbReference>
<comment type="cofactor">
    <cofactor evidence="7">
        <name>[2Fe-2S] cluster</name>
        <dbReference type="ChEBI" id="CHEBI:190135"/>
    </cofactor>
</comment>
<dbReference type="InterPro" id="IPR008274">
    <property type="entry name" value="AldOxase/xan_DH_MoCoBD1"/>
</dbReference>
<evidence type="ECO:0000256" key="6">
    <source>
        <dbReference type="ARBA" id="ARBA00023014"/>
    </source>
</evidence>
<sequence>MACSQQASGQAEFVNDLPTYKHELCGALVLTTVSNCTLQSVDPSAALAVPGVRHFITARDIPEGGSNNAFAAYKGAFVFPVEEIFVTKKVEYAGQAVGMILADNQLVADEAAKKVIVKYSDIQKPILTIQEAIDANSFHSTFVQPHVVGNPDDELQKSAKTLSGEIKMGTQYHFYMETLAALCVPSEDAMEVYATSQAPDILQCCMSGVLNKPINYINVHSLRLGGGFGGKFAQSNHLANAAAIAAYATGRPVRTSLSLSANMQYTGMRFPVLTRYKAGFSENGKLNAIVADIYIDGGATSGIVYGLYVSAIGFYVPNWKINPYMAKTNKVPTTYCRGPGPTPAAAIIETILEHVAKEVKQHPILVKELNLYERHQTDLNGMVLTYCTMRDVWQRLKQVAQVEQRMAEVEEFNRGNLWKKKGITMCAAKYGMITADTGFPCSVSVFAQDGTVTVVQSGVDMGQGLYTKVAQVVAHTLGIPMDMIKIRPCLTHYVPNGAVTGGSTTSERAVNAALRCCNILRERLEPVRAKMPDADWKTLCLNAQKFKVDLSAHATLVSISNTAGHFNYHTYCSGVMQTELDVLTGEYAISRVDIMFDCGESLNPMIDIGQIEGGFVMGLGFSLLEDIVLDSNTGRVLNDGTWEYKPPTSKDIPIDWRVHMLPDAPNPVGVRSSKASGEPPTALGVGVLLALKQSMEDAQKDLTGSSSFIPVDIPLTVEKIQQGIGTKVDHMKM</sequence>
<keyword evidence="4" id="KW-0408">Iron</keyword>
<comment type="similarity">
    <text evidence="2">Belongs to the xanthine dehydrogenase family.</text>
</comment>
<name>A0A2T7PZA9_POMCA</name>
<feature type="domain" description="Aldehyde oxidase/xanthine dehydrogenase a/b hammerhead" evidence="8">
    <location>
        <begin position="8"/>
        <end position="123"/>
    </location>
</feature>
<dbReference type="STRING" id="400727.A0A2T7PZA9"/>
<dbReference type="InterPro" id="IPR016208">
    <property type="entry name" value="Ald_Oxase/xanthine_DH-like"/>
</dbReference>
<dbReference type="PANTHER" id="PTHR11908:SF132">
    <property type="entry name" value="ALDEHYDE OXIDASE 1-RELATED"/>
    <property type="match status" value="1"/>
</dbReference>
<evidence type="ECO:0000256" key="7">
    <source>
        <dbReference type="ARBA" id="ARBA00034078"/>
    </source>
</evidence>
<keyword evidence="4" id="KW-0001">2Fe-2S</keyword>
<dbReference type="Pfam" id="PF20256">
    <property type="entry name" value="MoCoBD_2"/>
    <property type="match status" value="1"/>
</dbReference>
<evidence type="ECO:0000256" key="4">
    <source>
        <dbReference type="ARBA" id="ARBA00022714"/>
    </source>
</evidence>
<evidence type="ECO:0000313" key="10">
    <source>
        <dbReference type="Proteomes" id="UP000245119"/>
    </source>
</evidence>
<evidence type="ECO:0000256" key="1">
    <source>
        <dbReference type="ARBA" id="ARBA00001924"/>
    </source>
</evidence>
<dbReference type="InterPro" id="IPR046867">
    <property type="entry name" value="AldOxase/xan_DH_MoCoBD2"/>
</dbReference>
<keyword evidence="3" id="KW-0500">Molybdenum</keyword>
<dbReference type="SUPFAM" id="SSF54665">
    <property type="entry name" value="CO dehydrogenase molybdoprotein N-domain-like"/>
    <property type="match status" value="1"/>
</dbReference>
<dbReference type="GO" id="GO:0051537">
    <property type="term" value="F:2 iron, 2 sulfur cluster binding"/>
    <property type="evidence" value="ECO:0007669"/>
    <property type="project" value="UniProtKB-KW"/>
</dbReference>
<organism evidence="9 10">
    <name type="scientific">Pomacea canaliculata</name>
    <name type="common">Golden apple snail</name>
    <dbReference type="NCBI Taxonomy" id="400727"/>
    <lineage>
        <taxon>Eukaryota</taxon>
        <taxon>Metazoa</taxon>
        <taxon>Spiralia</taxon>
        <taxon>Lophotrochozoa</taxon>
        <taxon>Mollusca</taxon>
        <taxon>Gastropoda</taxon>
        <taxon>Caenogastropoda</taxon>
        <taxon>Architaenioglossa</taxon>
        <taxon>Ampullarioidea</taxon>
        <taxon>Ampullariidae</taxon>
        <taxon>Pomacea</taxon>
    </lineage>
</organism>
<gene>
    <name evidence="9" type="ORF">C0Q70_01371</name>
</gene>
<dbReference type="FunFam" id="3.30.365.10:FF:000001">
    <property type="entry name" value="Xanthine dehydrogenase oxidase"/>
    <property type="match status" value="1"/>
</dbReference>
<evidence type="ECO:0000259" key="8">
    <source>
        <dbReference type="SMART" id="SM01008"/>
    </source>
</evidence>
<dbReference type="Gene3D" id="3.30.365.10">
    <property type="entry name" value="Aldehyde oxidase/xanthine dehydrogenase, molybdopterin binding domain"/>
    <property type="match status" value="4"/>
</dbReference>
<dbReference type="Pfam" id="PF02738">
    <property type="entry name" value="MoCoBD_1"/>
    <property type="match status" value="1"/>
</dbReference>
<keyword evidence="10" id="KW-1185">Reference proteome</keyword>
<dbReference type="Pfam" id="PF01315">
    <property type="entry name" value="Ald_Xan_dh_C"/>
    <property type="match status" value="1"/>
</dbReference>
<evidence type="ECO:0000256" key="3">
    <source>
        <dbReference type="ARBA" id="ARBA00022505"/>
    </source>
</evidence>
<reference evidence="9 10" key="1">
    <citation type="submission" date="2018-04" db="EMBL/GenBank/DDBJ databases">
        <title>The genome of golden apple snail Pomacea canaliculata provides insight into stress tolerance and invasive adaptation.</title>
        <authorList>
            <person name="Liu C."/>
            <person name="Liu B."/>
            <person name="Ren Y."/>
            <person name="Zhang Y."/>
            <person name="Wang H."/>
            <person name="Li S."/>
            <person name="Jiang F."/>
            <person name="Yin L."/>
            <person name="Zhang G."/>
            <person name="Qian W."/>
            <person name="Fan W."/>
        </authorList>
    </citation>
    <scope>NUCLEOTIDE SEQUENCE [LARGE SCALE GENOMIC DNA]</scope>
    <source>
        <strain evidence="9">SZHN2017</strain>
        <tissue evidence="9">Muscle</tissue>
    </source>
</reference>
<protein>
    <recommendedName>
        <fullName evidence="8">Aldehyde oxidase/xanthine dehydrogenase a/b hammerhead domain-containing protein</fullName>
    </recommendedName>
</protein>
<evidence type="ECO:0000313" key="9">
    <source>
        <dbReference type="EMBL" id="PVD38748.1"/>
    </source>
</evidence>
<dbReference type="OrthoDB" id="8300278at2759"/>
<comment type="cofactor">
    <cofactor evidence="1">
        <name>Mo-molybdopterin</name>
        <dbReference type="ChEBI" id="CHEBI:71302"/>
    </cofactor>
</comment>
<proteinExistence type="inferred from homology"/>
<evidence type="ECO:0000256" key="5">
    <source>
        <dbReference type="ARBA" id="ARBA00023002"/>
    </source>
</evidence>
<dbReference type="InterPro" id="IPR036856">
    <property type="entry name" value="Ald_Oxase/Xan_DH_a/b_sf"/>
</dbReference>
<dbReference type="GO" id="GO:0016491">
    <property type="term" value="F:oxidoreductase activity"/>
    <property type="evidence" value="ECO:0007669"/>
    <property type="project" value="UniProtKB-KW"/>
</dbReference>
<dbReference type="InterPro" id="IPR037165">
    <property type="entry name" value="AldOxase/xan_DH_Mopterin-bd_sf"/>
</dbReference>
<dbReference type="Proteomes" id="UP000245119">
    <property type="component" value="Linkage Group LG1"/>
</dbReference>
<dbReference type="GO" id="GO:0005506">
    <property type="term" value="F:iron ion binding"/>
    <property type="evidence" value="ECO:0007669"/>
    <property type="project" value="InterPro"/>
</dbReference>
<keyword evidence="5" id="KW-0560">Oxidoreductase</keyword>
<dbReference type="EMBL" id="PZQS01000001">
    <property type="protein sequence ID" value="PVD38748.1"/>
    <property type="molecule type" value="Genomic_DNA"/>
</dbReference>
<dbReference type="SMART" id="SM01008">
    <property type="entry name" value="Ald_Xan_dh_C"/>
    <property type="match status" value="1"/>
</dbReference>
<accession>A0A2T7PZA9</accession>
<dbReference type="SUPFAM" id="SSF56003">
    <property type="entry name" value="Molybdenum cofactor-binding domain"/>
    <property type="match status" value="1"/>
</dbReference>
<keyword evidence="6" id="KW-0411">Iron-sulfur</keyword>
<dbReference type="PANTHER" id="PTHR11908">
    <property type="entry name" value="XANTHINE DEHYDROGENASE"/>
    <property type="match status" value="1"/>
</dbReference>
<evidence type="ECO:0000256" key="2">
    <source>
        <dbReference type="ARBA" id="ARBA00006849"/>
    </source>
</evidence>
<comment type="caution">
    <text evidence="9">The sequence shown here is derived from an EMBL/GenBank/DDBJ whole genome shotgun (WGS) entry which is preliminary data.</text>
</comment>
<keyword evidence="4" id="KW-0479">Metal-binding</keyword>
<dbReference type="Gene3D" id="3.90.1170.50">
    <property type="entry name" value="Aldehyde oxidase/xanthine dehydrogenase, a/b hammerhead"/>
    <property type="match status" value="1"/>
</dbReference>
<dbReference type="AlphaFoldDB" id="A0A2T7PZA9"/>